<gene>
    <name evidence="6" type="ordered locus">Ccel_2734</name>
</gene>
<dbReference type="SUPFAM" id="SSF88659">
    <property type="entry name" value="Sigma3 and sigma4 domains of RNA polymerase sigma factors"/>
    <property type="match status" value="1"/>
</dbReference>
<dbReference type="CDD" id="cd06171">
    <property type="entry name" value="Sigma70_r4"/>
    <property type="match status" value="1"/>
</dbReference>
<keyword evidence="7" id="KW-1185">Reference proteome</keyword>
<dbReference type="OrthoDB" id="9784272at2"/>
<dbReference type="EMBL" id="CP001348">
    <property type="protein sequence ID" value="ACL77043.1"/>
    <property type="molecule type" value="Genomic_DNA"/>
</dbReference>
<evidence type="ECO:0000313" key="7">
    <source>
        <dbReference type="Proteomes" id="UP000001349"/>
    </source>
</evidence>
<evidence type="ECO:0000259" key="5">
    <source>
        <dbReference type="Pfam" id="PF04545"/>
    </source>
</evidence>
<dbReference type="Proteomes" id="UP000001349">
    <property type="component" value="Chromosome"/>
</dbReference>
<dbReference type="AlphaFoldDB" id="B8I7H2"/>
<dbReference type="RefSeq" id="WP_015926115.1">
    <property type="nucleotide sequence ID" value="NC_011898.1"/>
</dbReference>
<evidence type="ECO:0000256" key="2">
    <source>
        <dbReference type="ARBA" id="ARBA00023082"/>
    </source>
</evidence>
<dbReference type="GO" id="GO:0016987">
    <property type="term" value="F:sigma factor activity"/>
    <property type="evidence" value="ECO:0007669"/>
    <property type="project" value="UniProtKB-KW"/>
</dbReference>
<keyword evidence="4" id="KW-0804">Transcription</keyword>
<dbReference type="STRING" id="394503.Ccel_2734"/>
<evidence type="ECO:0000313" key="6">
    <source>
        <dbReference type="EMBL" id="ACL77043.1"/>
    </source>
</evidence>
<dbReference type="InterPro" id="IPR007630">
    <property type="entry name" value="RNA_pol_sigma70_r4"/>
</dbReference>
<evidence type="ECO:0000256" key="3">
    <source>
        <dbReference type="ARBA" id="ARBA00023125"/>
    </source>
</evidence>
<dbReference type="InterPro" id="IPR013324">
    <property type="entry name" value="RNA_pol_sigma_r3/r4-like"/>
</dbReference>
<dbReference type="NCBIfam" id="TIGR02937">
    <property type="entry name" value="sigma70-ECF"/>
    <property type="match status" value="1"/>
</dbReference>
<keyword evidence="2" id="KW-0731">Sigma factor</keyword>
<dbReference type="KEGG" id="cce:Ccel_2734"/>
<dbReference type="InterPro" id="IPR014284">
    <property type="entry name" value="RNA_pol_sigma-70_dom"/>
</dbReference>
<dbReference type="GO" id="GO:0003677">
    <property type="term" value="F:DNA binding"/>
    <property type="evidence" value="ECO:0007669"/>
    <property type="project" value="UniProtKB-KW"/>
</dbReference>
<dbReference type="Pfam" id="PF04545">
    <property type="entry name" value="Sigma70_r4"/>
    <property type="match status" value="1"/>
</dbReference>
<dbReference type="eggNOG" id="COG1595">
    <property type="taxonomic scope" value="Bacteria"/>
</dbReference>
<evidence type="ECO:0000256" key="4">
    <source>
        <dbReference type="ARBA" id="ARBA00023163"/>
    </source>
</evidence>
<dbReference type="Gene3D" id="1.10.10.10">
    <property type="entry name" value="Winged helix-like DNA-binding domain superfamily/Winged helix DNA-binding domain"/>
    <property type="match status" value="1"/>
</dbReference>
<reference evidence="6 7" key="1">
    <citation type="submission" date="2009-01" db="EMBL/GenBank/DDBJ databases">
        <title>Complete sequence of Clostridium cellulolyticum H10.</title>
        <authorList>
            <consortium name="US DOE Joint Genome Institute"/>
            <person name="Lucas S."/>
            <person name="Copeland A."/>
            <person name="Lapidus A."/>
            <person name="Glavina del Rio T."/>
            <person name="Dalin E."/>
            <person name="Tice H."/>
            <person name="Bruce D."/>
            <person name="Goodwin L."/>
            <person name="Pitluck S."/>
            <person name="Chertkov O."/>
            <person name="Saunders E."/>
            <person name="Brettin T."/>
            <person name="Detter J.C."/>
            <person name="Han C."/>
            <person name="Larimer F."/>
            <person name="Land M."/>
            <person name="Hauser L."/>
            <person name="Kyrpides N."/>
            <person name="Ivanova N."/>
            <person name="Zhou J."/>
            <person name="Richardson P."/>
        </authorList>
    </citation>
    <scope>NUCLEOTIDE SEQUENCE [LARGE SCALE GENOMIC DNA]</scope>
    <source>
        <strain evidence="7">ATCC 35319 / DSM 5812 / JCM 6584 / H10</strain>
    </source>
</reference>
<keyword evidence="1" id="KW-0805">Transcription regulation</keyword>
<dbReference type="PANTHER" id="PTHR30385">
    <property type="entry name" value="SIGMA FACTOR F FLAGELLAR"/>
    <property type="match status" value="1"/>
</dbReference>
<dbReference type="HOGENOM" id="CLU_1989572_0_0_9"/>
<name>B8I7H2_RUMCH</name>
<proteinExistence type="predicted"/>
<evidence type="ECO:0000256" key="1">
    <source>
        <dbReference type="ARBA" id="ARBA00023015"/>
    </source>
</evidence>
<dbReference type="InterPro" id="IPR036388">
    <property type="entry name" value="WH-like_DNA-bd_sf"/>
</dbReference>
<accession>B8I7H2</accession>
<organism evidence="6 7">
    <name type="scientific">Ruminiclostridium cellulolyticum (strain ATCC 35319 / DSM 5812 / JCM 6584 / H10)</name>
    <name type="common">Clostridium cellulolyticum</name>
    <dbReference type="NCBI Taxonomy" id="394503"/>
    <lineage>
        <taxon>Bacteria</taxon>
        <taxon>Bacillati</taxon>
        <taxon>Bacillota</taxon>
        <taxon>Clostridia</taxon>
        <taxon>Eubacteriales</taxon>
        <taxon>Oscillospiraceae</taxon>
        <taxon>Ruminiclostridium</taxon>
    </lineage>
</organism>
<protein>
    <submittedName>
        <fullName evidence="6">RNA polymerase, sigma-24 subunit, ECF subfamily</fullName>
    </submittedName>
</protein>
<dbReference type="GO" id="GO:0006352">
    <property type="term" value="P:DNA-templated transcription initiation"/>
    <property type="evidence" value="ECO:0007669"/>
    <property type="project" value="InterPro"/>
</dbReference>
<dbReference type="PANTHER" id="PTHR30385:SF4">
    <property type="entry name" value="RNA POLYMERASE SIGMA-E FACTOR"/>
    <property type="match status" value="1"/>
</dbReference>
<keyword evidence="3" id="KW-0238">DNA-binding</keyword>
<feature type="domain" description="RNA polymerase sigma-70 region 4" evidence="5">
    <location>
        <begin position="78"/>
        <end position="125"/>
    </location>
</feature>
<sequence length="130" mass="15416">MIKEKIQSDISWEEWLIDEDRKIANSDRRYRYHNRSYDAMGEKLVSQESITKYIPIEEIISETSGFLESITQLHLHNAIKKLNSKQRLIIEMVFWQGYTQQETAKILHCSQANVSKVLKRAITQLIKEYI</sequence>